<evidence type="ECO:0000256" key="6">
    <source>
        <dbReference type="SAM" id="Phobius"/>
    </source>
</evidence>
<dbReference type="NCBIfam" id="NF002460">
    <property type="entry name" value="PRK01658.1"/>
    <property type="match status" value="1"/>
</dbReference>
<dbReference type="PANTHER" id="PTHR33931">
    <property type="entry name" value="HOLIN-LIKE PROTEIN CIDA-RELATED"/>
    <property type="match status" value="1"/>
</dbReference>
<proteinExistence type="predicted"/>
<sequence>MTIMKWLQIVLQICVLYAFTFTGDVIQRAFHIPIPGSIIGLLLLLACLLLHIVPVIFVKDGASFLLSILPLLFIPSMAGVVNYPSLLSATGAVLAAIVVVSTIATIAAAGLMSQFLENRADKRKEKKACKALSSQS</sequence>
<accession>U5LJC6</accession>
<dbReference type="STRING" id="1367477.N288_24820"/>
<keyword evidence="5 6" id="KW-0472">Membrane</keyword>
<dbReference type="GO" id="GO:0005886">
    <property type="term" value="C:plasma membrane"/>
    <property type="evidence" value="ECO:0007669"/>
    <property type="project" value="UniProtKB-SubCell"/>
</dbReference>
<dbReference type="Proteomes" id="UP000017805">
    <property type="component" value="Chromosome"/>
</dbReference>
<dbReference type="KEGG" id="bif:N288_24820"/>
<dbReference type="PATRIC" id="fig|1367477.3.peg.4957"/>
<organism evidence="7 8">
    <name type="scientific">Bacillus infantis NRRL B-14911</name>
    <dbReference type="NCBI Taxonomy" id="1367477"/>
    <lineage>
        <taxon>Bacteria</taxon>
        <taxon>Bacillati</taxon>
        <taxon>Bacillota</taxon>
        <taxon>Bacilli</taxon>
        <taxon>Bacillales</taxon>
        <taxon>Bacillaceae</taxon>
        <taxon>Bacillus</taxon>
    </lineage>
</organism>
<comment type="subcellular location">
    <subcellularLocation>
        <location evidence="1">Cell membrane</location>
        <topology evidence="1">Multi-pass membrane protein</topology>
    </subcellularLocation>
</comment>
<evidence type="ECO:0000313" key="7">
    <source>
        <dbReference type="EMBL" id="AGX06796.1"/>
    </source>
</evidence>
<dbReference type="HOGENOM" id="CLU_113736_2_1_9"/>
<protein>
    <submittedName>
        <fullName evidence="7">Membrane protein</fullName>
    </submittedName>
</protein>
<feature type="transmembrane region" description="Helical" evidence="6">
    <location>
        <begin position="38"/>
        <end position="57"/>
    </location>
</feature>
<gene>
    <name evidence="7" type="ORF">N288_24820</name>
</gene>
<dbReference type="Pfam" id="PF03788">
    <property type="entry name" value="LrgA"/>
    <property type="match status" value="1"/>
</dbReference>
<evidence type="ECO:0000256" key="1">
    <source>
        <dbReference type="ARBA" id="ARBA00004651"/>
    </source>
</evidence>
<keyword evidence="3 6" id="KW-0812">Transmembrane</keyword>
<dbReference type="AlphaFoldDB" id="U5LJC6"/>
<keyword evidence="4 6" id="KW-1133">Transmembrane helix</keyword>
<name>U5LJC6_9BACI</name>
<feature type="transmembrane region" description="Helical" evidence="6">
    <location>
        <begin position="92"/>
        <end position="116"/>
    </location>
</feature>
<feature type="transmembrane region" description="Helical" evidence="6">
    <location>
        <begin position="64"/>
        <end position="86"/>
    </location>
</feature>
<dbReference type="PANTHER" id="PTHR33931:SF6">
    <property type="entry name" value="INTEGRAL MEMBRANE PROTEIN YXZK-RELATED"/>
    <property type="match status" value="1"/>
</dbReference>
<reference evidence="7 8" key="1">
    <citation type="submission" date="2013-07" db="EMBL/GenBank/DDBJ databases">
        <title>Complete genome sequence of Bacillus infantis NRRL B-14911 that has potential to induce cardiac disease by antigenic mimicry.</title>
        <authorList>
            <person name="Massilamany C."/>
            <person name="Smith T.P.L."/>
            <person name="Loy J.D."/>
            <person name="Barletta R."/>
            <person name="Reddy J."/>
        </authorList>
    </citation>
    <scope>NUCLEOTIDE SEQUENCE [LARGE SCALE GENOMIC DNA]</scope>
    <source>
        <strain evidence="7 8">NRRL B-14911</strain>
    </source>
</reference>
<dbReference type="EMBL" id="CP006643">
    <property type="protein sequence ID" value="AGX06796.1"/>
    <property type="molecule type" value="Genomic_DNA"/>
</dbReference>
<keyword evidence="8" id="KW-1185">Reference proteome</keyword>
<evidence type="ECO:0000256" key="5">
    <source>
        <dbReference type="ARBA" id="ARBA00023136"/>
    </source>
</evidence>
<keyword evidence="2" id="KW-1003">Cell membrane</keyword>
<evidence type="ECO:0000256" key="4">
    <source>
        <dbReference type="ARBA" id="ARBA00022989"/>
    </source>
</evidence>
<evidence type="ECO:0000256" key="3">
    <source>
        <dbReference type="ARBA" id="ARBA00022692"/>
    </source>
</evidence>
<evidence type="ECO:0000256" key="2">
    <source>
        <dbReference type="ARBA" id="ARBA00022475"/>
    </source>
</evidence>
<dbReference type="InterPro" id="IPR005538">
    <property type="entry name" value="LrgA/CidA"/>
</dbReference>
<evidence type="ECO:0000313" key="8">
    <source>
        <dbReference type="Proteomes" id="UP000017805"/>
    </source>
</evidence>